<dbReference type="EMBL" id="GL732675">
    <property type="protein sequence ID" value="EFX67535.1"/>
    <property type="molecule type" value="Genomic_DNA"/>
</dbReference>
<accession>E9HL36</accession>
<gene>
    <name evidence="2" type="ORF">DAPPUDRAFT_330960</name>
</gene>
<organism evidence="2 3">
    <name type="scientific">Daphnia pulex</name>
    <name type="common">Water flea</name>
    <dbReference type="NCBI Taxonomy" id="6669"/>
    <lineage>
        <taxon>Eukaryota</taxon>
        <taxon>Metazoa</taxon>
        <taxon>Ecdysozoa</taxon>
        <taxon>Arthropoda</taxon>
        <taxon>Crustacea</taxon>
        <taxon>Branchiopoda</taxon>
        <taxon>Diplostraca</taxon>
        <taxon>Cladocera</taxon>
        <taxon>Anomopoda</taxon>
        <taxon>Daphniidae</taxon>
        <taxon>Daphnia</taxon>
    </lineage>
</organism>
<dbReference type="Proteomes" id="UP000000305">
    <property type="component" value="Unassembled WGS sequence"/>
</dbReference>
<evidence type="ECO:0000313" key="3">
    <source>
        <dbReference type="Proteomes" id="UP000000305"/>
    </source>
</evidence>
<feature type="compositionally biased region" description="Acidic residues" evidence="1">
    <location>
        <begin position="55"/>
        <end position="64"/>
    </location>
</feature>
<name>E9HL36_DAPPU</name>
<reference evidence="2 3" key="1">
    <citation type="journal article" date="2011" name="Science">
        <title>The ecoresponsive genome of Daphnia pulex.</title>
        <authorList>
            <person name="Colbourne J.K."/>
            <person name="Pfrender M.E."/>
            <person name="Gilbert D."/>
            <person name="Thomas W.K."/>
            <person name="Tucker A."/>
            <person name="Oakley T.H."/>
            <person name="Tokishita S."/>
            <person name="Aerts A."/>
            <person name="Arnold G.J."/>
            <person name="Basu M.K."/>
            <person name="Bauer D.J."/>
            <person name="Caceres C.E."/>
            <person name="Carmel L."/>
            <person name="Casola C."/>
            <person name="Choi J.H."/>
            <person name="Detter J.C."/>
            <person name="Dong Q."/>
            <person name="Dusheyko S."/>
            <person name="Eads B.D."/>
            <person name="Frohlich T."/>
            <person name="Geiler-Samerotte K.A."/>
            <person name="Gerlach D."/>
            <person name="Hatcher P."/>
            <person name="Jogdeo S."/>
            <person name="Krijgsveld J."/>
            <person name="Kriventseva E.V."/>
            <person name="Kultz D."/>
            <person name="Laforsch C."/>
            <person name="Lindquist E."/>
            <person name="Lopez J."/>
            <person name="Manak J.R."/>
            <person name="Muller J."/>
            <person name="Pangilinan J."/>
            <person name="Patwardhan R.P."/>
            <person name="Pitluck S."/>
            <person name="Pritham E.J."/>
            <person name="Rechtsteiner A."/>
            <person name="Rho M."/>
            <person name="Rogozin I.B."/>
            <person name="Sakarya O."/>
            <person name="Salamov A."/>
            <person name="Schaack S."/>
            <person name="Shapiro H."/>
            <person name="Shiga Y."/>
            <person name="Skalitzky C."/>
            <person name="Smith Z."/>
            <person name="Souvorov A."/>
            <person name="Sung W."/>
            <person name="Tang Z."/>
            <person name="Tsuchiya D."/>
            <person name="Tu H."/>
            <person name="Vos H."/>
            <person name="Wang M."/>
            <person name="Wolf Y.I."/>
            <person name="Yamagata H."/>
            <person name="Yamada T."/>
            <person name="Ye Y."/>
            <person name="Shaw J.R."/>
            <person name="Andrews J."/>
            <person name="Crease T.J."/>
            <person name="Tang H."/>
            <person name="Lucas S.M."/>
            <person name="Robertson H.M."/>
            <person name="Bork P."/>
            <person name="Koonin E.V."/>
            <person name="Zdobnov E.M."/>
            <person name="Grigoriev I.V."/>
            <person name="Lynch M."/>
            <person name="Boore J.L."/>
        </authorList>
    </citation>
    <scope>NUCLEOTIDE SEQUENCE [LARGE SCALE GENOMIC DNA]</scope>
</reference>
<feature type="compositionally biased region" description="Basic and acidic residues" evidence="1">
    <location>
        <begin position="44"/>
        <end position="54"/>
    </location>
</feature>
<sequence>MSNKLSLSVEEIPMYFEDLSAAASTPLEPFAGVLDSILERVEERINGEEKGKDGEGEDEEEEGGWDAVIDGTDGSQIWFEREGGLP</sequence>
<protein>
    <submittedName>
        <fullName evidence="2">Uncharacterized protein</fullName>
    </submittedName>
</protein>
<dbReference type="PhylomeDB" id="E9HL36"/>
<dbReference type="InParanoid" id="E9HL36"/>
<dbReference type="AlphaFoldDB" id="E9HL36"/>
<evidence type="ECO:0000256" key="1">
    <source>
        <dbReference type="SAM" id="MobiDB-lite"/>
    </source>
</evidence>
<feature type="region of interest" description="Disordered" evidence="1">
    <location>
        <begin position="44"/>
        <end position="86"/>
    </location>
</feature>
<evidence type="ECO:0000313" key="2">
    <source>
        <dbReference type="EMBL" id="EFX67535.1"/>
    </source>
</evidence>
<dbReference type="HOGENOM" id="CLU_2500163_0_0_1"/>
<dbReference type="KEGG" id="dpx:DAPPUDRAFT_330960"/>
<keyword evidence="3" id="KW-1185">Reference proteome</keyword>
<proteinExistence type="predicted"/>